<dbReference type="OrthoDB" id="6413711at2759"/>
<evidence type="ECO:0000259" key="2">
    <source>
        <dbReference type="Pfam" id="PF03184"/>
    </source>
</evidence>
<dbReference type="InterPro" id="IPR038602">
    <property type="entry name" value="Mite_allergen_7_sf"/>
</dbReference>
<dbReference type="GO" id="GO:0003676">
    <property type="term" value="F:nucleic acid binding"/>
    <property type="evidence" value="ECO:0007669"/>
    <property type="project" value="InterPro"/>
</dbReference>
<protein>
    <recommendedName>
        <fullName evidence="2">DDE-1 domain-containing protein</fullName>
    </recommendedName>
</protein>
<feature type="domain" description="DDE-1" evidence="2">
    <location>
        <begin position="1"/>
        <end position="60"/>
    </location>
</feature>
<dbReference type="InterPro" id="IPR004875">
    <property type="entry name" value="DDE_SF_endonuclease_dom"/>
</dbReference>
<keyword evidence="1" id="KW-1133">Transmembrane helix</keyword>
<dbReference type="InterPro" id="IPR020234">
    <property type="entry name" value="Mite_allergen_group-7"/>
</dbReference>
<dbReference type="Pfam" id="PF16984">
    <property type="entry name" value="Grp7_allergen"/>
    <property type="match status" value="1"/>
</dbReference>
<keyword evidence="1" id="KW-0812">Transmembrane</keyword>
<evidence type="ECO:0000313" key="4">
    <source>
        <dbReference type="Proteomes" id="UP000499080"/>
    </source>
</evidence>
<comment type="caution">
    <text evidence="3">The sequence shown here is derived from an EMBL/GenBank/DDBJ whole genome shotgun (WGS) entry which is preliminary data.</text>
</comment>
<dbReference type="Proteomes" id="UP000499080">
    <property type="component" value="Unassembled WGS sequence"/>
</dbReference>
<accession>A0A4Y2C942</accession>
<name>A0A4Y2C942_ARAVE</name>
<dbReference type="EMBL" id="BGPR01000156">
    <property type="protein sequence ID" value="GBM00396.1"/>
    <property type="molecule type" value="Genomic_DNA"/>
</dbReference>
<sequence>MDQGMMKNFKIHYRNRIVRKVITALENNQSMPKIHFRESISEISKAWNYDVTNGTIRNSFAKAGFFVSSAIGGLDPVYVMDARRNFSLWHVDSWQEKLKSKINRMFSVIFAVLFLTGTALASPLANQYVDSVLNTAVRNEIRALGLDPATLPDFQVEFQDKVAIIGKVKGKADFTKGNLTGLSNARRFSECQGPYYSFGARNINCTIVFENLKINYEGKLKYGKMPKVNIKGKANVTSTIVFFEVTSQTPGMPGSVKNFYFTQVGQLNTRFTGLGPLNKFVTFLENGFKSHAEAQIFNSLSQRYQQALGRAVGMIPVPN</sequence>
<evidence type="ECO:0000256" key="1">
    <source>
        <dbReference type="SAM" id="Phobius"/>
    </source>
</evidence>
<organism evidence="3 4">
    <name type="scientific">Araneus ventricosus</name>
    <name type="common">Orbweaver spider</name>
    <name type="synonym">Epeira ventricosa</name>
    <dbReference type="NCBI Taxonomy" id="182803"/>
    <lineage>
        <taxon>Eukaryota</taxon>
        <taxon>Metazoa</taxon>
        <taxon>Ecdysozoa</taxon>
        <taxon>Arthropoda</taxon>
        <taxon>Chelicerata</taxon>
        <taxon>Arachnida</taxon>
        <taxon>Araneae</taxon>
        <taxon>Araneomorphae</taxon>
        <taxon>Entelegynae</taxon>
        <taxon>Araneoidea</taxon>
        <taxon>Araneidae</taxon>
        <taxon>Araneus</taxon>
    </lineage>
</organism>
<proteinExistence type="predicted"/>
<keyword evidence="4" id="KW-1185">Reference proteome</keyword>
<evidence type="ECO:0000313" key="3">
    <source>
        <dbReference type="EMBL" id="GBM00396.1"/>
    </source>
</evidence>
<gene>
    <name evidence="3" type="ORF">AVEN_179210_1</name>
</gene>
<keyword evidence="1" id="KW-0472">Membrane</keyword>
<dbReference type="AlphaFoldDB" id="A0A4Y2C942"/>
<dbReference type="Gene3D" id="3.15.10.50">
    <property type="match status" value="1"/>
</dbReference>
<reference evidence="3 4" key="1">
    <citation type="journal article" date="2019" name="Sci. Rep.">
        <title>Orb-weaving spider Araneus ventricosus genome elucidates the spidroin gene catalogue.</title>
        <authorList>
            <person name="Kono N."/>
            <person name="Nakamura H."/>
            <person name="Ohtoshi R."/>
            <person name="Moran D.A.P."/>
            <person name="Shinohara A."/>
            <person name="Yoshida Y."/>
            <person name="Fujiwara M."/>
            <person name="Mori M."/>
            <person name="Tomita M."/>
            <person name="Arakawa K."/>
        </authorList>
    </citation>
    <scope>NUCLEOTIDE SEQUENCE [LARGE SCALE GENOMIC DNA]</scope>
</reference>
<dbReference type="Pfam" id="PF03184">
    <property type="entry name" value="DDE_1"/>
    <property type="match status" value="1"/>
</dbReference>
<feature type="transmembrane region" description="Helical" evidence="1">
    <location>
        <begin position="105"/>
        <end position="125"/>
    </location>
</feature>